<evidence type="ECO:0000313" key="6">
    <source>
        <dbReference type="Proteomes" id="UP001185012"/>
    </source>
</evidence>
<dbReference type="InterPro" id="IPR010016">
    <property type="entry name" value="PxpB"/>
</dbReference>
<dbReference type="NCBIfam" id="TIGR00370">
    <property type="entry name" value="5-oxoprolinase subunit PxpB"/>
    <property type="match status" value="1"/>
</dbReference>
<dbReference type="EMBL" id="JAVDQG010000010">
    <property type="protein sequence ID" value="MDR6227531.1"/>
    <property type="molecule type" value="Genomic_DNA"/>
</dbReference>
<feature type="domain" description="Carboxyltransferase" evidence="4">
    <location>
        <begin position="3"/>
        <end position="204"/>
    </location>
</feature>
<dbReference type="SUPFAM" id="SSF50891">
    <property type="entry name" value="Cyclophilin-like"/>
    <property type="match status" value="1"/>
</dbReference>
<evidence type="ECO:0000256" key="3">
    <source>
        <dbReference type="ARBA" id="ARBA00022840"/>
    </source>
</evidence>
<keyword evidence="1" id="KW-0547">Nucleotide-binding</keyword>
<reference evidence="5 6" key="1">
    <citation type="submission" date="2023-07" db="EMBL/GenBank/DDBJ databases">
        <title>Genomic Encyclopedia of Type Strains, Phase IV (KMG-IV): sequencing the most valuable type-strain genomes for metagenomic binning, comparative biology and taxonomic classification.</title>
        <authorList>
            <person name="Goeker M."/>
        </authorList>
    </citation>
    <scope>NUCLEOTIDE SEQUENCE [LARGE SCALE GENOMIC DNA]</scope>
    <source>
        <strain evidence="5 6">DSM 45903</strain>
    </source>
</reference>
<organism evidence="5 6">
    <name type="scientific">Desmospora profundinema</name>
    <dbReference type="NCBI Taxonomy" id="1571184"/>
    <lineage>
        <taxon>Bacteria</taxon>
        <taxon>Bacillati</taxon>
        <taxon>Bacillota</taxon>
        <taxon>Bacilli</taxon>
        <taxon>Bacillales</taxon>
        <taxon>Thermoactinomycetaceae</taxon>
        <taxon>Desmospora</taxon>
    </lineage>
</organism>
<dbReference type="RefSeq" id="WP_309868600.1">
    <property type="nucleotide sequence ID" value="NZ_JAVDQG010000010.1"/>
</dbReference>
<dbReference type="PANTHER" id="PTHR34698">
    <property type="entry name" value="5-OXOPROLINASE SUBUNIT B"/>
    <property type="match status" value="1"/>
</dbReference>
<evidence type="ECO:0000259" key="4">
    <source>
        <dbReference type="SMART" id="SM00796"/>
    </source>
</evidence>
<keyword evidence="6" id="KW-1185">Reference proteome</keyword>
<dbReference type="Proteomes" id="UP001185012">
    <property type="component" value="Unassembled WGS sequence"/>
</dbReference>
<dbReference type="InterPro" id="IPR003833">
    <property type="entry name" value="CT_C_D"/>
</dbReference>
<dbReference type="Gene3D" id="2.40.100.10">
    <property type="entry name" value="Cyclophilin-like"/>
    <property type="match status" value="1"/>
</dbReference>
<dbReference type="PANTHER" id="PTHR34698:SF2">
    <property type="entry name" value="5-OXOPROLINASE SUBUNIT B"/>
    <property type="match status" value="1"/>
</dbReference>
<dbReference type="SMART" id="SM00796">
    <property type="entry name" value="AHS1"/>
    <property type="match status" value="1"/>
</dbReference>
<evidence type="ECO:0000256" key="1">
    <source>
        <dbReference type="ARBA" id="ARBA00022741"/>
    </source>
</evidence>
<comment type="caution">
    <text evidence="5">The sequence shown here is derived from an EMBL/GenBank/DDBJ whole genome shotgun (WGS) entry which is preliminary data.</text>
</comment>
<accession>A0ABU1IRW3</accession>
<dbReference type="Gene3D" id="3.30.1360.40">
    <property type="match status" value="1"/>
</dbReference>
<dbReference type="SUPFAM" id="SSF160467">
    <property type="entry name" value="PH0987 N-terminal domain-like"/>
    <property type="match status" value="1"/>
</dbReference>
<dbReference type="InterPro" id="IPR029000">
    <property type="entry name" value="Cyclophilin-like_dom_sf"/>
</dbReference>
<proteinExistence type="predicted"/>
<name>A0ABU1IRW3_9BACL</name>
<protein>
    <submittedName>
        <fullName evidence="5">Inhibitor of KinA</fullName>
    </submittedName>
</protein>
<keyword evidence="3" id="KW-0067">ATP-binding</keyword>
<gene>
    <name evidence="5" type="ORF">JOE21_003554</name>
</gene>
<dbReference type="Pfam" id="PF02682">
    <property type="entry name" value="CT_C_D"/>
    <property type="match status" value="1"/>
</dbReference>
<keyword evidence="2" id="KW-0378">Hydrolase</keyword>
<evidence type="ECO:0000313" key="5">
    <source>
        <dbReference type="EMBL" id="MDR6227531.1"/>
    </source>
</evidence>
<evidence type="ECO:0000256" key="2">
    <source>
        <dbReference type="ARBA" id="ARBA00022801"/>
    </source>
</evidence>
<sequence>MAVTFHPLGDTGVRVGFGERIDPKTHRAVQHFAEALSRKPPRGVVEWVPTYCAVTVYYRPFEIGYKELCRYLEKMEAQTEDRFPTDKRLVVLPVAYGDVYGPDVADLCTIKGMGEEELVSLHTRSPYLVYMMGFVPGFPYLGGMPEELAAPRLAHPRPRIPAGSVGIAGSQTGVYPLETPGGWRIIGRTPVDLYDPNRKEPILLKAGDYLQFQPIDPDYFEDWRQEWLAGRLTLEQKRLGEGK</sequence>